<proteinExistence type="inferred from homology"/>
<dbReference type="OrthoDB" id="40048at2759"/>
<dbReference type="PANTHER" id="PTHR12747">
    <property type="entry name" value="ELONGATOR COMPLEX PROTEIN 1"/>
    <property type="match status" value="1"/>
</dbReference>
<dbReference type="Pfam" id="PF23797">
    <property type="entry name" value="Beta-prop_ELP1_2nd"/>
    <property type="match status" value="1"/>
</dbReference>
<feature type="compositionally biased region" description="Polar residues" evidence="7">
    <location>
        <begin position="1163"/>
        <end position="1173"/>
    </location>
</feature>
<keyword evidence="4" id="KW-0819">tRNA processing</keyword>
<feature type="domain" description="ELP1 N-terminal second beta-propeller" evidence="9">
    <location>
        <begin position="393"/>
        <end position="696"/>
    </location>
</feature>
<evidence type="ECO:0000259" key="11">
    <source>
        <dbReference type="Pfam" id="PF23925"/>
    </source>
</evidence>
<sequence length="1337" mass="150910">MKNLRVVQSLSIKHLTLCGIHDFTVDFDTGIVYCGNRHGIVGLDPSSREIVSSVSLVEHGYLPADVTSGKTIVGIEHLPDQMSVCVATVMGDLILWNTSTSEVECVGSVESGFTSMAWSPDQELVVLATGQKTLIMMTREFEPIIETPFEPSSFGDAQFVNVGWGKKETQFHGSEGKSAATKTKMAVSAALDWDSGLPIVSWRGDGQYFAVSSINSQTGGREIRVWSRECILYSTSEPVNGLEPSLCWKPSGSVITSGQRLTNQQELIVFFEKNGLQHGELKLPFAPGTTKLREITWNNDSTVLCLWLEELPPPEQQQTQWKPKSYIQLWCVNNYHWYLKQSLDFSSEQSVRCVKWDAEHSKRLHVATEGARYLQYTFAWCVNDTRDQALVAVIDGDQLLLTPFESLVVPPPMAAVTIRCQSAVNQVIFAPPPLCSIAVLLADGCIELYTPEKEDSSEAVDMTICGNIPEDVKLPQFRTTAKLCMNGSSRYPQKETNFIWLDTDFLVCAHTEPIEDDGSGGTPGGSTSSLTVLQLDRTTKQWNSRCAVAVEEGCVMSMCHSSMKQLLVQLNNGTLLDFHYDTDLEVGSVVPHLDDSGLEVVFPQPCIHMAVCTLGGQDVVVGLTERYRFYVNDIEIATNCTSFAVHDDYLLLTTHAHTCRCICRKTKLAVLPQLSDGKSHPFDESIRRIERGARIVTVVRDETKVVLQLPRGNLETIHPRALILSAIRRHIDKLQFKKAFTTMKKHRINLNLLFDHNPEVFLDNVAEFIEQIADITDINLFLTDLQEEDVTVTMYTAAYEERSPLKKNLSNKKDIACDAIRKVLEEKDADKYLLCILTAHVRKTKPELEVALKKIKELRDEKGTGVVSPEEALKYLLFLVDVNEMYLVALGTYDFDLVIMVAEKSQKDPKEYLPFLNKLRAMESRYMRYSIDMHLKRYPEALQHLVECGEERFTECMSLITERKLFKEALKYYPVASHQYKEISYAFGDHLKQEKCHEEAAIYFYKAEQYDSAIASNEKCLNWQAILCIMAEANYSEKEIVEESRKLAEQLKDAKRMDEAAILFEQYAGDCEEAIETLISGHHWADALRLIYKHNRRDFLETSFKPGLQEAYESLSITLQETCALFKKYTTRLEVVRAEKEKNRLEMIESGVYMQEGGDLYSDASSATGESIQSSRYTTDSQRSSSSKMSGKSSKNRRKTERKKWSLKEGSRHEDLALIDALATIISRTEQQKDEIGPLLKTLVQFHHEDKAAKLQQDFQELIKLVESSIADIWSPQEKDDQPIISLGPDATANSIVRSMQSKAGPDTDKTTQLDAVFRIPPVINKTKKWKLTVLGQ</sequence>
<dbReference type="PANTHER" id="PTHR12747:SF0">
    <property type="entry name" value="ELONGATOR COMPLEX PROTEIN 1"/>
    <property type="match status" value="1"/>
</dbReference>
<evidence type="ECO:0000256" key="4">
    <source>
        <dbReference type="ARBA" id="ARBA00022694"/>
    </source>
</evidence>
<comment type="function">
    <text evidence="6">Component of the elongator complex which is required for multiple tRNA modifications, including mcm5U (5-methoxycarbonylmethyl uridine), mcm5s2U (5-methoxycarbonylmethyl-2-thiouridine), and ncm5U (5-carbamoylmethyl uridine). The elongator complex catalyzes formation of carboxymethyluridine in the wobble base at position 34 in tRNAs.</text>
</comment>
<comment type="similarity">
    <text evidence="2 6">Belongs to the ELP1/IKA1 family.</text>
</comment>
<feature type="region of interest" description="Disordered" evidence="7">
    <location>
        <begin position="1163"/>
        <end position="1208"/>
    </location>
</feature>
<protein>
    <recommendedName>
        <fullName evidence="5 6">Elongator complex protein 1</fullName>
    </recommendedName>
</protein>
<dbReference type="GO" id="GO:0005829">
    <property type="term" value="C:cytosol"/>
    <property type="evidence" value="ECO:0007669"/>
    <property type="project" value="TreeGrafter"/>
</dbReference>
<dbReference type="InterPro" id="IPR015943">
    <property type="entry name" value="WD40/YVTN_repeat-like_dom_sf"/>
</dbReference>
<evidence type="ECO:0000256" key="3">
    <source>
        <dbReference type="ARBA" id="ARBA00022490"/>
    </source>
</evidence>
<keyword evidence="14" id="KW-1185">Reference proteome</keyword>
<feature type="domain" description="ELP1 alpha-solenoid" evidence="11">
    <location>
        <begin position="720"/>
        <end position="919"/>
    </location>
</feature>
<evidence type="ECO:0000259" key="10">
    <source>
        <dbReference type="Pfam" id="PF23878"/>
    </source>
</evidence>
<comment type="subcellular location">
    <subcellularLocation>
        <location evidence="6">Cytoplasm</location>
    </subcellularLocation>
    <subcellularLocation>
        <location evidence="6">Nucleus</location>
    </subcellularLocation>
</comment>
<dbReference type="GO" id="GO:0033588">
    <property type="term" value="C:elongator holoenzyme complex"/>
    <property type="evidence" value="ECO:0007669"/>
    <property type="project" value="InterPro"/>
</dbReference>
<dbReference type="GO" id="GO:0005634">
    <property type="term" value="C:nucleus"/>
    <property type="evidence" value="ECO:0007669"/>
    <property type="project" value="UniProtKB-SubCell"/>
</dbReference>
<gene>
    <name evidence="13" type="ORF">OFUS_LOCUS21767</name>
</gene>
<dbReference type="GO" id="GO:0002926">
    <property type="term" value="P:tRNA wobble base 5-methoxycarbonylmethyl-2-thiouridinylation"/>
    <property type="evidence" value="ECO:0007669"/>
    <property type="project" value="TreeGrafter"/>
</dbReference>
<comment type="pathway">
    <text evidence="1">tRNA modification; 5-methoxycarbonylmethyl-2-thiouridine-tRNA biosynthesis.</text>
</comment>
<evidence type="ECO:0000256" key="7">
    <source>
        <dbReference type="SAM" id="MobiDB-lite"/>
    </source>
</evidence>
<dbReference type="InterPro" id="IPR056165">
    <property type="entry name" value="Beta-prop_ELP1_2nd"/>
</dbReference>
<feature type="domain" description="ELP1 first N-terminal beta-propeller" evidence="8">
    <location>
        <begin position="1"/>
        <end position="359"/>
    </location>
</feature>
<name>A0A8S4PTV6_OWEFU</name>
<evidence type="ECO:0000313" key="13">
    <source>
        <dbReference type="EMBL" id="CAH1797491.1"/>
    </source>
</evidence>
<dbReference type="InterPro" id="IPR056166">
    <property type="entry name" value="TPR_ELP1"/>
</dbReference>
<keyword evidence="3 6" id="KW-0963">Cytoplasm</keyword>
<feature type="compositionally biased region" description="Low complexity" evidence="7">
    <location>
        <begin position="1174"/>
        <end position="1193"/>
    </location>
</feature>
<dbReference type="InterPro" id="IPR056169">
    <property type="entry name" value="HB_ELP1"/>
</dbReference>
<dbReference type="InterPro" id="IPR056167">
    <property type="entry name" value="A-sol_ELP1"/>
</dbReference>
<feature type="domain" description="ELP1 TPR" evidence="10">
    <location>
        <begin position="926"/>
        <end position="1089"/>
    </location>
</feature>
<feature type="domain" description="ELP1 three-helical bundle" evidence="12">
    <location>
        <begin position="1098"/>
        <end position="1273"/>
    </location>
</feature>
<comment type="caution">
    <text evidence="13">The sequence shown here is derived from an EMBL/GenBank/DDBJ whole genome shotgun (WGS) entry which is preliminary data.</text>
</comment>
<dbReference type="GO" id="GO:0000049">
    <property type="term" value="F:tRNA binding"/>
    <property type="evidence" value="ECO:0007669"/>
    <property type="project" value="TreeGrafter"/>
</dbReference>
<evidence type="ECO:0000259" key="8">
    <source>
        <dbReference type="Pfam" id="PF04762"/>
    </source>
</evidence>
<dbReference type="Pfam" id="PF23925">
    <property type="entry name" value="A-sol_ELP1"/>
    <property type="match status" value="1"/>
</dbReference>
<dbReference type="Pfam" id="PF23936">
    <property type="entry name" value="HB_ELP1"/>
    <property type="match status" value="1"/>
</dbReference>
<dbReference type="PIRSF" id="PIRSF017233">
    <property type="entry name" value="IKAP"/>
    <property type="match status" value="1"/>
</dbReference>
<keyword evidence="6" id="KW-0539">Nucleus</keyword>
<dbReference type="SUPFAM" id="SSF69322">
    <property type="entry name" value="Tricorn protease domain 2"/>
    <property type="match status" value="1"/>
</dbReference>
<evidence type="ECO:0000313" key="14">
    <source>
        <dbReference type="Proteomes" id="UP000749559"/>
    </source>
</evidence>
<evidence type="ECO:0000256" key="2">
    <source>
        <dbReference type="ARBA" id="ARBA00006086"/>
    </source>
</evidence>
<dbReference type="Pfam" id="PF04762">
    <property type="entry name" value="Beta-prop_ELP1_1st"/>
    <property type="match status" value="1"/>
</dbReference>
<evidence type="ECO:0000259" key="9">
    <source>
        <dbReference type="Pfam" id="PF23797"/>
    </source>
</evidence>
<evidence type="ECO:0000256" key="5">
    <source>
        <dbReference type="ARBA" id="ARBA00029535"/>
    </source>
</evidence>
<evidence type="ECO:0000256" key="1">
    <source>
        <dbReference type="ARBA" id="ARBA00005043"/>
    </source>
</evidence>
<evidence type="ECO:0000259" key="12">
    <source>
        <dbReference type="Pfam" id="PF23936"/>
    </source>
</evidence>
<dbReference type="InterPro" id="IPR006849">
    <property type="entry name" value="Elp1"/>
</dbReference>
<dbReference type="EMBL" id="CAIIXF020000010">
    <property type="protein sequence ID" value="CAH1797491.1"/>
    <property type="molecule type" value="Genomic_DNA"/>
</dbReference>
<evidence type="ECO:0000256" key="6">
    <source>
        <dbReference type="PIRNR" id="PIRNR017233"/>
    </source>
</evidence>
<reference evidence="13" key="1">
    <citation type="submission" date="2022-03" db="EMBL/GenBank/DDBJ databases">
        <authorList>
            <person name="Martin C."/>
        </authorList>
    </citation>
    <scope>NUCLEOTIDE SEQUENCE</scope>
</reference>
<accession>A0A8S4PTV6</accession>
<organism evidence="13 14">
    <name type="scientific">Owenia fusiformis</name>
    <name type="common">Polychaete worm</name>
    <dbReference type="NCBI Taxonomy" id="6347"/>
    <lineage>
        <taxon>Eukaryota</taxon>
        <taxon>Metazoa</taxon>
        <taxon>Spiralia</taxon>
        <taxon>Lophotrochozoa</taxon>
        <taxon>Annelida</taxon>
        <taxon>Polychaeta</taxon>
        <taxon>Sedentaria</taxon>
        <taxon>Canalipalpata</taxon>
        <taxon>Sabellida</taxon>
        <taxon>Oweniida</taxon>
        <taxon>Oweniidae</taxon>
        <taxon>Owenia</taxon>
    </lineage>
</organism>
<dbReference type="InterPro" id="IPR056164">
    <property type="entry name" value="Beta-prop_ELP1_1st"/>
</dbReference>
<dbReference type="Proteomes" id="UP000749559">
    <property type="component" value="Unassembled WGS sequence"/>
</dbReference>
<dbReference type="Pfam" id="PF23878">
    <property type="entry name" value="TPR_ELP1"/>
    <property type="match status" value="1"/>
</dbReference>
<dbReference type="Gene3D" id="2.130.10.10">
    <property type="entry name" value="YVTN repeat-like/Quinoprotein amine dehydrogenase"/>
    <property type="match status" value="1"/>
</dbReference>